<dbReference type="GO" id="GO:0005886">
    <property type="term" value="C:plasma membrane"/>
    <property type="evidence" value="ECO:0007669"/>
    <property type="project" value="TreeGrafter"/>
</dbReference>
<proteinExistence type="predicted"/>
<dbReference type="Pfam" id="PF00512">
    <property type="entry name" value="HisKA"/>
    <property type="match status" value="1"/>
</dbReference>
<dbReference type="AlphaFoldDB" id="A0A7X1E8B0"/>
<dbReference type="CDD" id="cd16922">
    <property type="entry name" value="HATPase_EvgS-ArcB-TorS-like"/>
    <property type="match status" value="1"/>
</dbReference>
<dbReference type="InterPro" id="IPR005467">
    <property type="entry name" value="His_kinase_dom"/>
</dbReference>
<evidence type="ECO:0000256" key="5">
    <source>
        <dbReference type="ARBA" id="ARBA00022777"/>
    </source>
</evidence>
<organism evidence="9 10">
    <name type="scientific">Pelagicoccus albus</name>
    <dbReference type="NCBI Taxonomy" id="415222"/>
    <lineage>
        <taxon>Bacteria</taxon>
        <taxon>Pseudomonadati</taxon>
        <taxon>Verrucomicrobiota</taxon>
        <taxon>Opitutia</taxon>
        <taxon>Puniceicoccales</taxon>
        <taxon>Pelagicoccaceae</taxon>
        <taxon>Pelagicoccus</taxon>
    </lineage>
</organism>
<dbReference type="PANTHER" id="PTHR43047">
    <property type="entry name" value="TWO-COMPONENT HISTIDINE PROTEIN KINASE"/>
    <property type="match status" value="1"/>
</dbReference>
<dbReference type="Pfam" id="PF02518">
    <property type="entry name" value="HATPase_c"/>
    <property type="match status" value="1"/>
</dbReference>
<dbReference type="InterPro" id="IPR011006">
    <property type="entry name" value="CheY-like_superfamily"/>
</dbReference>
<evidence type="ECO:0000256" key="6">
    <source>
        <dbReference type="PROSITE-ProRule" id="PRU00169"/>
    </source>
</evidence>
<evidence type="ECO:0000256" key="1">
    <source>
        <dbReference type="ARBA" id="ARBA00000085"/>
    </source>
</evidence>
<evidence type="ECO:0000256" key="2">
    <source>
        <dbReference type="ARBA" id="ARBA00012438"/>
    </source>
</evidence>
<keyword evidence="5" id="KW-0418">Kinase</keyword>
<evidence type="ECO:0000313" key="9">
    <source>
        <dbReference type="EMBL" id="MBC2606620.1"/>
    </source>
</evidence>
<dbReference type="InterPro" id="IPR003661">
    <property type="entry name" value="HisK_dim/P_dom"/>
</dbReference>
<dbReference type="Gene3D" id="3.40.50.2300">
    <property type="match status" value="2"/>
</dbReference>
<dbReference type="CDD" id="cd00082">
    <property type="entry name" value="HisKA"/>
    <property type="match status" value="1"/>
</dbReference>
<comment type="catalytic activity">
    <reaction evidence="1">
        <text>ATP + protein L-histidine = ADP + protein N-phospho-L-histidine.</text>
        <dbReference type="EC" id="2.7.13.3"/>
    </reaction>
</comment>
<feature type="modified residue" description="4-aspartylphosphate" evidence="6">
    <location>
        <position position="449"/>
    </location>
</feature>
<dbReference type="SMART" id="SM00448">
    <property type="entry name" value="REC"/>
    <property type="match status" value="2"/>
</dbReference>
<dbReference type="FunFam" id="3.30.565.10:FF:000010">
    <property type="entry name" value="Sensor histidine kinase RcsC"/>
    <property type="match status" value="1"/>
</dbReference>
<feature type="domain" description="Histidine kinase" evidence="7">
    <location>
        <begin position="157"/>
        <end position="374"/>
    </location>
</feature>
<dbReference type="EMBL" id="JACHVC010000012">
    <property type="protein sequence ID" value="MBC2606620.1"/>
    <property type="molecule type" value="Genomic_DNA"/>
</dbReference>
<sequence>MPVSEVDIVKILLVEDNDADAEFVLTLLESSHRGKRYVCRRCMSLEEARSLSSETSFDLMLLDLGLPDSVGLETFAKIRSRARCPVIVLSGMSDETLALEAVQLGAQDYLMKDELGEFGLERAICYAIERHALLDALEDAKQKAESANKAKSEFIAVMSHEFRTPMNGIMGGLQLMELEDTSEKVQELGTMMRACADSQLALIDDILDMGKIEAGKLDLVKEVFCLRDLVKSVTTALAFKAKAKGLTLTTDIDPSLPRAIVSDSRRLRQILINLVGNSIKFTESGSVCTKISRYGESGFKIAVVDTGVGISKEDQRIVFDAFTQVDSSRRRRFYGSGLGLSISQRLVSMLGGELTVESVLGEGSEFSFVLPLGQTSNFSSVIGDSPNQQKSFAEKCPASILVVESDSRIRSQIGDNLNRMGFRDAVLVPSGSLAVELAKERLFDIVLIDMQIREPEGVEAARLISAVKVSGSSGPYIIVFGCEAISLNDAVYRSAGIREIVTKPLELNLLKGLIGTAHAFQHTNQ</sequence>
<dbReference type="CDD" id="cd00156">
    <property type="entry name" value="REC"/>
    <property type="match status" value="1"/>
</dbReference>
<dbReference type="InterPro" id="IPR036890">
    <property type="entry name" value="HATPase_C_sf"/>
</dbReference>
<dbReference type="InterPro" id="IPR004358">
    <property type="entry name" value="Sig_transdc_His_kin-like_C"/>
</dbReference>
<evidence type="ECO:0000256" key="4">
    <source>
        <dbReference type="ARBA" id="ARBA00022679"/>
    </source>
</evidence>
<evidence type="ECO:0000259" key="7">
    <source>
        <dbReference type="PROSITE" id="PS50109"/>
    </source>
</evidence>
<dbReference type="GO" id="GO:0009927">
    <property type="term" value="F:histidine phosphotransfer kinase activity"/>
    <property type="evidence" value="ECO:0007669"/>
    <property type="project" value="TreeGrafter"/>
</dbReference>
<dbReference type="Pfam" id="PF00072">
    <property type="entry name" value="Response_reg"/>
    <property type="match status" value="2"/>
</dbReference>
<dbReference type="PRINTS" id="PR00344">
    <property type="entry name" value="BCTRLSENSOR"/>
</dbReference>
<dbReference type="SUPFAM" id="SSF52172">
    <property type="entry name" value="CheY-like"/>
    <property type="match status" value="2"/>
</dbReference>
<dbReference type="InterPro" id="IPR036097">
    <property type="entry name" value="HisK_dim/P_sf"/>
</dbReference>
<dbReference type="InterPro" id="IPR003594">
    <property type="entry name" value="HATPase_dom"/>
</dbReference>
<dbReference type="InterPro" id="IPR001789">
    <property type="entry name" value="Sig_transdc_resp-reg_receiver"/>
</dbReference>
<feature type="modified residue" description="4-aspartylphosphate" evidence="6">
    <location>
        <position position="63"/>
    </location>
</feature>
<dbReference type="Gene3D" id="1.10.287.130">
    <property type="match status" value="1"/>
</dbReference>
<name>A0A7X1E8B0_9BACT</name>
<dbReference type="PROSITE" id="PS50110">
    <property type="entry name" value="RESPONSE_REGULATORY"/>
    <property type="match status" value="2"/>
</dbReference>
<dbReference type="PANTHER" id="PTHR43047:SF72">
    <property type="entry name" value="OSMOSENSING HISTIDINE PROTEIN KINASE SLN1"/>
    <property type="match status" value="1"/>
</dbReference>
<dbReference type="SUPFAM" id="SSF55874">
    <property type="entry name" value="ATPase domain of HSP90 chaperone/DNA topoisomerase II/histidine kinase"/>
    <property type="match status" value="1"/>
</dbReference>
<accession>A0A7X1E8B0</accession>
<dbReference type="Proteomes" id="UP000526501">
    <property type="component" value="Unassembled WGS sequence"/>
</dbReference>
<keyword evidence="3 6" id="KW-0597">Phosphoprotein</keyword>
<dbReference type="SUPFAM" id="SSF47384">
    <property type="entry name" value="Homodimeric domain of signal transducing histidine kinase"/>
    <property type="match status" value="1"/>
</dbReference>
<keyword evidence="10" id="KW-1185">Reference proteome</keyword>
<dbReference type="PROSITE" id="PS50109">
    <property type="entry name" value="HIS_KIN"/>
    <property type="match status" value="1"/>
</dbReference>
<dbReference type="EC" id="2.7.13.3" evidence="2"/>
<gene>
    <name evidence="9" type="ORF">H5P27_11260</name>
</gene>
<reference evidence="9 10" key="1">
    <citation type="submission" date="2020-07" db="EMBL/GenBank/DDBJ databases">
        <authorList>
            <person name="Feng X."/>
        </authorList>
    </citation>
    <scope>NUCLEOTIDE SEQUENCE [LARGE SCALE GENOMIC DNA]</scope>
    <source>
        <strain evidence="9 10">JCM23202</strain>
    </source>
</reference>
<feature type="domain" description="Response regulatory" evidence="8">
    <location>
        <begin position="10"/>
        <end position="127"/>
    </location>
</feature>
<evidence type="ECO:0000313" key="10">
    <source>
        <dbReference type="Proteomes" id="UP000526501"/>
    </source>
</evidence>
<evidence type="ECO:0000256" key="3">
    <source>
        <dbReference type="ARBA" id="ARBA00022553"/>
    </source>
</evidence>
<dbReference type="GO" id="GO:0000155">
    <property type="term" value="F:phosphorelay sensor kinase activity"/>
    <property type="evidence" value="ECO:0007669"/>
    <property type="project" value="InterPro"/>
</dbReference>
<dbReference type="Gene3D" id="3.30.565.10">
    <property type="entry name" value="Histidine kinase-like ATPase, C-terminal domain"/>
    <property type="match status" value="1"/>
</dbReference>
<comment type="caution">
    <text evidence="9">The sequence shown here is derived from an EMBL/GenBank/DDBJ whole genome shotgun (WGS) entry which is preliminary data.</text>
</comment>
<evidence type="ECO:0000259" key="8">
    <source>
        <dbReference type="PROSITE" id="PS50110"/>
    </source>
</evidence>
<feature type="domain" description="Response regulatory" evidence="8">
    <location>
        <begin position="399"/>
        <end position="518"/>
    </location>
</feature>
<keyword evidence="4" id="KW-0808">Transferase</keyword>
<dbReference type="SMART" id="SM00387">
    <property type="entry name" value="HATPase_c"/>
    <property type="match status" value="1"/>
</dbReference>
<protein>
    <recommendedName>
        <fullName evidence="2">histidine kinase</fullName>
        <ecNumber evidence="2">2.7.13.3</ecNumber>
    </recommendedName>
</protein>
<dbReference type="SMART" id="SM00388">
    <property type="entry name" value="HisKA"/>
    <property type="match status" value="1"/>
</dbReference>